<organism evidence="1 2">
    <name type="scientific">Puccinia sorghi</name>
    <dbReference type="NCBI Taxonomy" id="27349"/>
    <lineage>
        <taxon>Eukaryota</taxon>
        <taxon>Fungi</taxon>
        <taxon>Dikarya</taxon>
        <taxon>Basidiomycota</taxon>
        <taxon>Pucciniomycotina</taxon>
        <taxon>Pucciniomycetes</taxon>
        <taxon>Pucciniales</taxon>
        <taxon>Pucciniaceae</taxon>
        <taxon>Puccinia</taxon>
    </lineage>
</organism>
<proteinExistence type="predicted"/>
<dbReference type="STRING" id="27349.A0A0L6UD28"/>
<feature type="non-terminal residue" evidence="1">
    <location>
        <position position="1"/>
    </location>
</feature>
<evidence type="ECO:0000313" key="2">
    <source>
        <dbReference type="Proteomes" id="UP000037035"/>
    </source>
</evidence>
<name>A0A0L6UD28_9BASI</name>
<evidence type="ECO:0008006" key="3">
    <source>
        <dbReference type="Google" id="ProtNLM"/>
    </source>
</evidence>
<gene>
    <name evidence="1" type="ORF">VP01_7512g1</name>
</gene>
<dbReference type="AlphaFoldDB" id="A0A0L6UD28"/>
<dbReference type="VEuPathDB" id="FungiDB:VP01_7512g1"/>
<keyword evidence="2" id="KW-1185">Reference proteome</keyword>
<reference evidence="1 2" key="1">
    <citation type="submission" date="2015-08" db="EMBL/GenBank/DDBJ databases">
        <title>Next Generation Sequencing and Analysis of the Genome of Puccinia sorghi L Schw, the Causal Agent of Maize Common Rust.</title>
        <authorList>
            <person name="Rochi L."/>
            <person name="Burguener G."/>
            <person name="Darino M."/>
            <person name="Turjanski A."/>
            <person name="Kreff E."/>
            <person name="Dieguez M.J."/>
            <person name="Sacco F."/>
        </authorList>
    </citation>
    <scope>NUCLEOTIDE SEQUENCE [LARGE SCALE GENOMIC DNA]</scope>
    <source>
        <strain evidence="1 2">RO10H11247</strain>
    </source>
</reference>
<evidence type="ECO:0000313" key="1">
    <source>
        <dbReference type="EMBL" id="KNZ46147.1"/>
    </source>
</evidence>
<sequence length="123" mass="14272">NPYINLFPARHIRCAGSQVIPNNQKWRWQDLGKLVHLVQHLKGFMCDQSARWQPKAVIFSSYVQFLEILMRSFYLKRIEKTLQHNNMMSTTLFGKLTARQCVETGEIPQLGNPWRVPEGVTGS</sequence>
<comment type="caution">
    <text evidence="1">The sequence shown here is derived from an EMBL/GenBank/DDBJ whole genome shotgun (WGS) entry which is preliminary data.</text>
</comment>
<accession>A0A0L6UD28</accession>
<protein>
    <recommendedName>
        <fullName evidence="3">SNF2 N-terminal domain-containing protein</fullName>
    </recommendedName>
</protein>
<dbReference type="EMBL" id="LAVV01012953">
    <property type="protein sequence ID" value="KNZ46147.1"/>
    <property type="molecule type" value="Genomic_DNA"/>
</dbReference>
<dbReference type="Proteomes" id="UP000037035">
    <property type="component" value="Unassembled WGS sequence"/>
</dbReference>